<dbReference type="Proteomes" id="UP000284842">
    <property type="component" value="Unassembled WGS sequence"/>
</dbReference>
<dbReference type="InterPro" id="IPR019180">
    <property type="entry name" value="Oxidoreductase-like_N"/>
</dbReference>
<evidence type="ECO:0000259" key="2">
    <source>
        <dbReference type="Pfam" id="PF09791"/>
    </source>
</evidence>
<comment type="caution">
    <text evidence="3">The sequence shown here is derived from an EMBL/GenBank/DDBJ whole genome shotgun (WGS) entry which is preliminary data.</text>
</comment>
<dbReference type="STRING" id="181874.A0A409VE02"/>
<evidence type="ECO:0000313" key="3">
    <source>
        <dbReference type="EMBL" id="PPQ63640.1"/>
    </source>
</evidence>
<proteinExistence type="predicted"/>
<organism evidence="3 4">
    <name type="scientific">Panaeolus cyanescens</name>
    <dbReference type="NCBI Taxonomy" id="181874"/>
    <lineage>
        <taxon>Eukaryota</taxon>
        <taxon>Fungi</taxon>
        <taxon>Dikarya</taxon>
        <taxon>Basidiomycota</taxon>
        <taxon>Agaricomycotina</taxon>
        <taxon>Agaricomycetes</taxon>
        <taxon>Agaricomycetidae</taxon>
        <taxon>Agaricales</taxon>
        <taxon>Agaricineae</taxon>
        <taxon>Galeropsidaceae</taxon>
        <taxon>Panaeolus</taxon>
    </lineage>
</organism>
<gene>
    <name evidence="3" type="ORF">CVT24_004414</name>
</gene>
<feature type="region of interest" description="Disordered" evidence="1">
    <location>
        <begin position="1"/>
        <end position="38"/>
    </location>
</feature>
<accession>A0A409VE02</accession>
<protein>
    <recommendedName>
        <fullName evidence="2">Oxidoreductase-like domain-containing protein</fullName>
    </recommendedName>
</protein>
<dbReference type="PANTHER" id="PTHR21193">
    <property type="entry name" value="OXIDOREDUCTASE-LIKE DOMAIN-CONTAINING PROTEIN 1"/>
    <property type="match status" value="1"/>
</dbReference>
<keyword evidence="4" id="KW-1185">Reference proteome</keyword>
<reference evidence="3 4" key="1">
    <citation type="journal article" date="2018" name="Evol. Lett.">
        <title>Horizontal gene cluster transfer increased hallucinogenic mushroom diversity.</title>
        <authorList>
            <person name="Reynolds H.T."/>
            <person name="Vijayakumar V."/>
            <person name="Gluck-Thaler E."/>
            <person name="Korotkin H.B."/>
            <person name="Matheny P.B."/>
            <person name="Slot J.C."/>
        </authorList>
    </citation>
    <scope>NUCLEOTIDE SEQUENCE [LARGE SCALE GENOMIC DNA]</scope>
    <source>
        <strain evidence="3 4">2629</strain>
    </source>
</reference>
<dbReference type="InterPro" id="IPR039251">
    <property type="entry name" value="OXLD1"/>
</dbReference>
<evidence type="ECO:0000256" key="1">
    <source>
        <dbReference type="SAM" id="MobiDB-lite"/>
    </source>
</evidence>
<dbReference type="GO" id="GO:0005739">
    <property type="term" value="C:mitochondrion"/>
    <property type="evidence" value="ECO:0007669"/>
    <property type="project" value="TreeGrafter"/>
</dbReference>
<dbReference type="Pfam" id="PF09791">
    <property type="entry name" value="Oxidored-like"/>
    <property type="match status" value="1"/>
</dbReference>
<dbReference type="PANTHER" id="PTHR21193:SF3">
    <property type="entry name" value="OXIDOREDUCTASE-LIKE DOMAIN-CONTAINING PROTEIN 1"/>
    <property type="match status" value="1"/>
</dbReference>
<sequence length="187" mass="20966">MITTSAVLEATHRHGSISTSEKPHRAERKPHRGGQNLSHRYLKLEHSLRGKEEISRELNRLEQETPTSQTPPIPKVKDVELFHGLEIPKEPIPPTDEECCMSGCAVCVYDLHEEAVDAYRSAVSSIITKLTTMNIPNTEWPAELRKHNKPAAAQPVESRKEVVLSAFEEMERALALKKEQETVGGKS</sequence>
<dbReference type="InParanoid" id="A0A409VE02"/>
<evidence type="ECO:0000313" key="4">
    <source>
        <dbReference type="Proteomes" id="UP000284842"/>
    </source>
</evidence>
<dbReference type="AlphaFoldDB" id="A0A409VE02"/>
<feature type="domain" description="Oxidoreductase-like" evidence="2">
    <location>
        <begin position="82"/>
        <end position="125"/>
    </location>
</feature>
<dbReference type="EMBL" id="NHTK01006115">
    <property type="protein sequence ID" value="PPQ63640.1"/>
    <property type="molecule type" value="Genomic_DNA"/>
</dbReference>
<dbReference type="OrthoDB" id="10064411at2759"/>
<name>A0A409VE02_9AGAR</name>